<keyword evidence="1" id="KW-0812">Transmembrane</keyword>
<dbReference type="Gene3D" id="2.40.50.140">
    <property type="entry name" value="Nucleic acid-binding proteins"/>
    <property type="match status" value="1"/>
</dbReference>
<evidence type="ECO:0000259" key="2">
    <source>
        <dbReference type="Pfam" id="PF25842"/>
    </source>
</evidence>
<feature type="transmembrane region" description="Helical" evidence="1">
    <location>
        <begin position="41"/>
        <end position="64"/>
    </location>
</feature>
<sequence>MLVLYKVAFFTGVLYTIVSLILGQLFNSTNLEGGIEGDIDLFNLIIFPLKPITVIIFITVFGGVGIMNTYKNLSTMYTLALSFLFAYIISALVYRLIIVPLHKSQNTSAPSKDEIMQLTGKVKSSIVENGFGEITYTINGNNYNAPAKHVNGKYIKSGTEVYIIDIKENIFYVEFKNFYY</sequence>
<evidence type="ECO:0000313" key="4">
    <source>
        <dbReference type="Proteomes" id="UP000216024"/>
    </source>
</evidence>
<dbReference type="RefSeq" id="WP_095131949.1">
    <property type="nucleotide sequence ID" value="NZ_NIBG01000003.1"/>
</dbReference>
<keyword evidence="4" id="KW-1185">Reference proteome</keyword>
<accession>A0A267MLY3</accession>
<protein>
    <recommendedName>
        <fullName evidence="2">Membrane protein NfeD2 N-terminal transmembrane domain-containing protein</fullName>
    </recommendedName>
</protein>
<dbReference type="InterPro" id="IPR012340">
    <property type="entry name" value="NA-bd_OB-fold"/>
</dbReference>
<evidence type="ECO:0000256" key="1">
    <source>
        <dbReference type="SAM" id="Phobius"/>
    </source>
</evidence>
<dbReference type="InterPro" id="IPR058653">
    <property type="entry name" value="NfeD2_TM"/>
</dbReference>
<dbReference type="Pfam" id="PF25842">
    <property type="entry name" value="NfeD_TM"/>
    <property type="match status" value="1"/>
</dbReference>
<keyword evidence="1" id="KW-0472">Membrane</keyword>
<feature type="transmembrane region" description="Helical" evidence="1">
    <location>
        <begin position="76"/>
        <end position="97"/>
    </location>
</feature>
<dbReference type="EMBL" id="NIBG01000003">
    <property type="protein sequence ID" value="PAB60437.1"/>
    <property type="molecule type" value="Genomic_DNA"/>
</dbReference>
<name>A0A267MLY3_9FIRM</name>
<dbReference type="AlphaFoldDB" id="A0A267MLY3"/>
<evidence type="ECO:0000313" key="3">
    <source>
        <dbReference type="EMBL" id="PAB60437.1"/>
    </source>
</evidence>
<dbReference type="Proteomes" id="UP000216024">
    <property type="component" value="Unassembled WGS sequence"/>
</dbReference>
<organism evidence="3 4">
    <name type="scientific">Anaeromicrobium sediminis</name>
    <dbReference type="NCBI Taxonomy" id="1478221"/>
    <lineage>
        <taxon>Bacteria</taxon>
        <taxon>Bacillati</taxon>
        <taxon>Bacillota</taxon>
        <taxon>Clostridia</taxon>
        <taxon>Peptostreptococcales</taxon>
        <taxon>Thermotaleaceae</taxon>
        <taxon>Anaeromicrobium</taxon>
    </lineage>
</organism>
<reference evidence="3 4" key="1">
    <citation type="submission" date="2017-06" db="EMBL/GenBank/DDBJ databases">
        <title>Draft genome sequence of anaerobic fermentative bacterium Anaeromicrobium sediminis DY2726D isolated from West Pacific Ocean sediments.</title>
        <authorList>
            <person name="Zeng X."/>
        </authorList>
    </citation>
    <scope>NUCLEOTIDE SEQUENCE [LARGE SCALE GENOMIC DNA]</scope>
    <source>
        <strain evidence="3 4">DY2726D</strain>
    </source>
</reference>
<gene>
    <name evidence="3" type="ORF">CCE28_05950</name>
</gene>
<feature type="domain" description="Membrane protein NfeD2 N-terminal transmembrane" evidence="2">
    <location>
        <begin position="3"/>
        <end position="106"/>
    </location>
</feature>
<keyword evidence="1" id="KW-1133">Transmembrane helix</keyword>
<comment type="caution">
    <text evidence="3">The sequence shown here is derived from an EMBL/GenBank/DDBJ whole genome shotgun (WGS) entry which is preliminary data.</text>
</comment>
<proteinExistence type="predicted"/>
<feature type="transmembrane region" description="Helical" evidence="1">
    <location>
        <begin position="7"/>
        <end position="26"/>
    </location>
</feature>
<dbReference type="OrthoDB" id="1807862at2"/>